<sequence>MNTMKFEEKVFIAIVLVMLLSSMVLVFYTKNIIKVERGVLSPPTAKVLDVKLTQGKIIITILINDTIYPINVTGGYVQIYQTNQTAKIPPFSLSGSKKINVTIPFSYEDSTLSSLILRGLVQGIMNGSLVYITFSSTEPIHVVYSIDVKNVTYSRGISNLTLYTFFPVNYTVISVQFYSIANDNLSVFIARTNQITPVNLSFPAGENTFSLKLNYSEVFYNSLMNGNLYTFSGKVTVLLHYPGYNESKTFYVTHEFLYINGS</sequence>
<keyword evidence="2" id="KW-1185">Reference proteome</keyword>
<dbReference type="Proteomes" id="UP000024332">
    <property type="component" value="Unassembled WGS sequence"/>
</dbReference>
<proteinExistence type="predicted"/>
<reference evidence="1 2" key="1">
    <citation type="submission" date="2014-03" db="EMBL/GenBank/DDBJ databases">
        <title>Draft genome sequence of the novel thermoacidophilic archaea Acidianus copahuensis ALE1 strain, isolated from Copahue volcanic area in Neuquen Argentina.</title>
        <authorList>
            <person name="Urbieta M.S."/>
            <person name="Rascovan N."/>
            <person name="Castro C."/>
            <person name="Revale S."/>
            <person name="Giaveno M.A."/>
            <person name="Vazquez M.P."/>
            <person name="Donati E.R."/>
        </authorList>
    </citation>
    <scope>NUCLEOTIDE SEQUENCE [LARGE SCALE GENOMIC DNA]</scope>
    <source>
        <strain evidence="1 2">ALE1</strain>
    </source>
</reference>
<evidence type="ECO:0000313" key="2">
    <source>
        <dbReference type="Proteomes" id="UP000024332"/>
    </source>
</evidence>
<dbReference type="AlphaFoldDB" id="A0A031LVV8"/>
<organism evidence="1 2">
    <name type="scientific">Candidatus Acidianus copahuensis</name>
    <dbReference type="NCBI Taxonomy" id="1160895"/>
    <lineage>
        <taxon>Archaea</taxon>
        <taxon>Thermoproteota</taxon>
        <taxon>Thermoprotei</taxon>
        <taxon>Sulfolobales</taxon>
        <taxon>Sulfolobaceae</taxon>
        <taxon>Acidianus</taxon>
    </lineage>
</organism>
<dbReference type="EMBL" id="JFZT01000016">
    <property type="protein sequence ID" value="EZQ11278.1"/>
    <property type="molecule type" value="Genomic_DNA"/>
</dbReference>
<protein>
    <submittedName>
        <fullName evidence="1">Uncharacterized protein</fullName>
    </submittedName>
</protein>
<gene>
    <name evidence="1" type="ORF">CM19_01900</name>
</gene>
<dbReference type="STRING" id="1160895.CM19_01900"/>
<comment type="caution">
    <text evidence="1">The sequence shown here is derived from an EMBL/GenBank/DDBJ whole genome shotgun (WGS) entry which is preliminary data.</text>
</comment>
<name>A0A031LVV8_9CREN</name>
<evidence type="ECO:0000313" key="1">
    <source>
        <dbReference type="EMBL" id="EZQ11278.1"/>
    </source>
</evidence>
<accession>A0A031LVV8</accession>